<dbReference type="InterPro" id="IPR032183">
    <property type="entry name" value="PKD-like"/>
</dbReference>
<evidence type="ECO:0000313" key="2">
    <source>
        <dbReference type="Proteomes" id="UP000283589"/>
    </source>
</evidence>
<evidence type="ECO:0000313" key="1">
    <source>
        <dbReference type="EMBL" id="RGV32522.1"/>
    </source>
</evidence>
<dbReference type="STRING" id="1121130.GCA_000519105_02565"/>
<dbReference type="AlphaFoldDB" id="A0A412WY19"/>
<evidence type="ECO:0008006" key="3">
    <source>
        <dbReference type="Google" id="ProtNLM"/>
    </source>
</evidence>
<gene>
    <name evidence="1" type="ORF">DWW18_13990</name>
</gene>
<name>A0A412WY19_9BACT</name>
<protein>
    <recommendedName>
        <fullName evidence="3">PKD-like family protein</fullName>
    </recommendedName>
</protein>
<dbReference type="PROSITE" id="PS51257">
    <property type="entry name" value="PROKAR_LIPOPROTEIN"/>
    <property type="match status" value="1"/>
</dbReference>
<sequence length="492" mass="55514">MKRLFIYIVTVMALFIAGCYEDKGNYDYDTVPQVSVSGIEKSYDFYVGSQETITPTVTWTNGKPDKVSYAWRINNKVVCEEESLNFVVGDLPVKAGLYAEFTITNEDLGVEYINRFNVSVYSTYYSGWMLLADKGNVSELSYVRDDGGLYADIYKSVNGTDLAGGACALMEHWLPTSEEIGQIFVACQDGPEYSVELDGNTFSKMVATKDEFVGDAPKDFKPMRMNCVTNYDYLISNGKLYVRNIQASYDALYQDGLFPNFPYPGDYELINLGIRGNLLFSNDIICFDKKTSSYMLVRTGEMKRFDYTNDSEKAFIPYDMGKTVLDGGPISTATPTDEFLTVLKSNLENKAYVQKFRFSGWGAKTYRSISEVEFPDPSIINENTKFAVCQNRPYVYIASGNVLYVYNHKDNTVKPLRSDFGRTIRDIAVCPTNYERLGIALENTDDTSKSDFMVLDVSVVGDGKTLEGMEFIGKFGRVVDLIYKIGNQWDTY</sequence>
<organism evidence="1 2">
    <name type="scientific">Butyricimonas virosa</name>
    <dbReference type="NCBI Taxonomy" id="544645"/>
    <lineage>
        <taxon>Bacteria</taxon>
        <taxon>Pseudomonadati</taxon>
        <taxon>Bacteroidota</taxon>
        <taxon>Bacteroidia</taxon>
        <taxon>Bacteroidales</taxon>
        <taxon>Odoribacteraceae</taxon>
        <taxon>Butyricimonas</taxon>
    </lineage>
</organism>
<dbReference type="Pfam" id="PF16407">
    <property type="entry name" value="PKD_2"/>
    <property type="match status" value="1"/>
</dbReference>
<dbReference type="Proteomes" id="UP000283589">
    <property type="component" value="Unassembled WGS sequence"/>
</dbReference>
<dbReference type="EMBL" id="QRZA01000020">
    <property type="protein sequence ID" value="RGV32522.1"/>
    <property type="molecule type" value="Genomic_DNA"/>
</dbReference>
<proteinExistence type="predicted"/>
<accession>A0A412WY19</accession>
<dbReference type="RefSeq" id="WP_118260980.1">
    <property type="nucleotide sequence ID" value="NZ_CALBWO010000023.1"/>
</dbReference>
<reference evidence="1 2" key="1">
    <citation type="submission" date="2018-08" db="EMBL/GenBank/DDBJ databases">
        <title>A genome reference for cultivated species of the human gut microbiota.</title>
        <authorList>
            <person name="Zou Y."/>
            <person name="Xue W."/>
            <person name="Luo G."/>
        </authorList>
    </citation>
    <scope>NUCLEOTIDE SEQUENCE [LARGE SCALE GENOMIC DNA]</scope>
    <source>
        <strain evidence="1 2">AF14-49</strain>
    </source>
</reference>
<comment type="caution">
    <text evidence="1">The sequence shown here is derived from an EMBL/GenBank/DDBJ whole genome shotgun (WGS) entry which is preliminary data.</text>
</comment>